<feature type="transmembrane region" description="Helical" evidence="1">
    <location>
        <begin position="216"/>
        <end position="235"/>
    </location>
</feature>
<keyword evidence="1" id="KW-1133">Transmembrane helix</keyword>
<feature type="transmembrane region" description="Helical" evidence="1">
    <location>
        <begin position="160"/>
        <end position="181"/>
    </location>
</feature>
<evidence type="ECO:0000256" key="1">
    <source>
        <dbReference type="SAM" id="Phobius"/>
    </source>
</evidence>
<evidence type="ECO:0000313" key="4">
    <source>
        <dbReference type="Proteomes" id="UP000318825"/>
    </source>
</evidence>
<proteinExistence type="predicted"/>
<feature type="transmembrane region" description="Helical" evidence="1">
    <location>
        <begin position="36"/>
        <end position="58"/>
    </location>
</feature>
<dbReference type="AlphaFoldDB" id="A0A4Y3WE98"/>
<evidence type="ECO:0000259" key="2">
    <source>
        <dbReference type="Pfam" id="PF02517"/>
    </source>
</evidence>
<dbReference type="InterPro" id="IPR003675">
    <property type="entry name" value="Rce1/LyrA-like_dom"/>
</dbReference>
<protein>
    <submittedName>
        <fullName evidence="3">Abortive infection protein</fullName>
    </submittedName>
</protein>
<dbReference type="InterPro" id="IPR052710">
    <property type="entry name" value="CAAX_protease"/>
</dbReference>
<feature type="transmembrane region" description="Helical" evidence="1">
    <location>
        <begin position="78"/>
        <end position="98"/>
    </location>
</feature>
<feature type="transmembrane region" description="Helical" evidence="1">
    <location>
        <begin position="193"/>
        <end position="210"/>
    </location>
</feature>
<dbReference type="PANTHER" id="PTHR36435">
    <property type="entry name" value="SLR1288 PROTEIN"/>
    <property type="match status" value="1"/>
</dbReference>
<gene>
    <name evidence="3" type="ORF">NWI01_28670</name>
</gene>
<dbReference type="Pfam" id="PF02517">
    <property type="entry name" value="Rce1-like"/>
    <property type="match status" value="1"/>
</dbReference>
<accession>A0A4Y3WE98</accession>
<reference evidence="3 4" key="1">
    <citation type="submission" date="2019-06" db="EMBL/GenBank/DDBJ databases">
        <title>Whole genome shotgun sequence of Nitrobacter winogradskyi NBRC 14297.</title>
        <authorList>
            <person name="Hosoyama A."/>
            <person name="Uohara A."/>
            <person name="Ohji S."/>
            <person name="Ichikawa N."/>
        </authorList>
    </citation>
    <scope>NUCLEOTIDE SEQUENCE [LARGE SCALE GENOMIC DNA]</scope>
    <source>
        <strain evidence="3 4">NBRC 14297</strain>
    </source>
</reference>
<comment type="caution">
    <text evidence="3">The sequence shown here is derived from an EMBL/GenBank/DDBJ whole genome shotgun (WGS) entry which is preliminary data.</text>
</comment>
<keyword evidence="1" id="KW-0472">Membrane</keyword>
<keyword evidence="1" id="KW-0812">Transmembrane</keyword>
<organism evidence="3 4">
    <name type="scientific">Nitrobacter winogradskyi</name>
    <name type="common">Nitrobacter agilis</name>
    <dbReference type="NCBI Taxonomy" id="913"/>
    <lineage>
        <taxon>Bacteria</taxon>
        <taxon>Pseudomonadati</taxon>
        <taxon>Pseudomonadota</taxon>
        <taxon>Alphaproteobacteria</taxon>
        <taxon>Hyphomicrobiales</taxon>
        <taxon>Nitrobacteraceae</taxon>
        <taxon>Nitrobacter</taxon>
    </lineage>
</organism>
<dbReference type="GO" id="GO:0004175">
    <property type="term" value="F:endopeptidase activity"/>
    <property type="evidence" value="ECO:0007669"/>
    <property type="project" value="UniProtKB-ARBA"/>
</dbReference>
<sequence>MSMTSAEAPVSSAVAPPPLPPQPRLPRAWKFLGTSLWGLVVFAAMFAGQLSVLAYFVITDDAPFSLDEVAEQAESGLTVALSVVTGLPAVLLALWIAIRLSGVPFADYLALRRASWRHLLLGIVAMVVLVTGWEGISKAVGHESSPAFMVDVAKSARADGALWLLVVSFCVVAPVSEELLARGFLYRGWSESFLRPIGAIVLSSLVWTAMHLQYDWFFFGQIFSIGLLFGYLRYLSSSIWPTVILHGFNNLAATLQTLWLAGSP</sequence>
<dbReference type="Proteomes" id="UP000318825">
    <property type="component" value="Unassembled WGS sequence"/>
</dbReference>
<name>A0A4Y3WE98_NITWI</name>
<evidence type="ECO:0000313" key="3">
    <source>
        <dbReference type="EMBL" id="GEC16975.1"/>
    </source>
</evidence>
<dbReference type="EMBL" id="BJNF01000085">
    <property type="protein sequence ID" value="GEC16975.1"/>
    <property type="molecule type" value="Genomic_DNA"/>
</dbReference>
<feature type="transmembrane region" description="Helical" evidence="1">
    <location>
        <begin position="119"/>
        <end position="140"/>
    </location>
</feature>
<dbReference type="PANTHER" id="PTHR36435:SF1">
    <property type="entry name" value="CAAX AMINO TERMINAL PROTEASE FAMILY PROTEIN"/>
    <property type="match status" value="1"/>
</dbReference>
<feature type="domain" description="CAAX prenyl protease 2/Lysostaphin resistance protein A-like" evidence="2">
    <location>
        <begin position="162"/>
        <end position="251"/>
    </location>
</feature>
<dbReference type="GO" id="GO:0080120">
    <property type="term" value="P:CAAX-box protein maturation"/>
    <property type="evidence" value="ECO:0007669"/>
    <property type="project" value="UniProtKB-ARBA"/>
</dbReference>